<keyword evidence="1" id="KW-1015">Disulfide bond</keyword>
<dbReference type="RefSeq" id="XP_008587103.1">
    <property type="nucleotide sequence ID" value="XM_008588881.1"/>
</dbReference>
<feature type="compositionally biased region" description="Pro residues" evidence="2">
    <location>
        <begin position="344"/>
        <end position="355"/>
    </location>
</feature>
<dbReference type="PANTHER" id="PTHR11905:SF19">
    <property type="entry name" value="DISINTEGRIN AND METALLOPROTEINASE DOMAIN-CONTAINING PROTEIN 19"/>
    <property type="match status" value="1"/>
</dbReference>
<dbReference type="SMART" id="SM00608">
    <property type="entry name" value="ACR"/>
    <property type="match status" value="1"/>
</dbReference>
<dbReference type="GO" id="GO:0008237">
    <property type="term" value="F:metallopeptidase activity"/>
    <property type="evidence" value="ECO:0007669"/>
    <property type="project" value="UniProtKB-KW"/>
</dbReference>
<dbReference type="PROSITE" id="PS01186">
    <property type="entry name" value="EGF_2"/>
    <property type="match status" value="1"/>
</dbReference>
<accession>A0ABM0S2L2</accession>
<sequence>MVFLAMRRAKALWYRKAGSLLGKGNKVHVSGEELVTWAQIHIRARPAPDLCFEMVNVAGDAFGNCGKDMNGVYKECDLRDAKCGKIQCQTSEMRPLESNAVPINTDIMMNGKQIKCRGTHVYRSPEEEGDMLDPGLVMTGTKCGYNHICFEGQCRNTSFFETEGCGKKCNGHGVCNNNQNCHCLRGWAPPFCNTSGPGGSIDSGPMPPDSVGPVIAGVFTAIFVLVALMLVYYCCKQNNKLGQLKPSALPSKLRQQFSCPFRVSQNSGTGHANPTFKLQTPQGKRKVTNTPETLRKPSQPPPRPPPDYLHGGSPPTPLPAHLSRATRDSPGARSQVERKESSRRPPPSRPVPPAPNCILSKDFSRPRPPQKALPANPVPGRKNLPRPGGTSTLRPSAAGLQPPRPLAAPVPKFPEYRSQRAGWITSSKI</sequence>
<keyword evidence="6" id="KW-0482">Metalloprotease</keyword>
<feature type="compositionally biased region" description="Pro residues" evidence="2">
    <location>
        <begin position="402"/>
        <end position="412"/>
    </location>
</feature>
<dbReference type="InterPro" id="IPR000742">
    <property type="entry name" value="EGF"/>
</dbReference>
<keyword evidence="3" id="KW-0812">Transmembrane</keyword>
<evidence type="ECO:0000259" key="4">
    <source>
        <dbReference type="PROSITE" id="PS50026"/>
    </source>
</evidence>
<dbReference type="InterPro" id="IPR006586">
    <property type="entry name" value="ADAM_Cys-rich"/>
</dbReference>
<keyword evidence="3" id="KW-1133">Transmembrane helix</keyword>
<keyword evidence="6" id="KW-0645">Protease</keyword>
<feature type="compositionally biased region" description="Pro residues" evidence="2">
    <location>
        <begin position="298"/>
        <end position="307"/>
    </location>
</feature>
<dbReference type="Proteomes" id="UP000694923">
    <property type="component" value="Unplaced"/>
</dbReference>
<keyword evidence="3" id="KW-0472">Membrane</keyword>
<dbReference type="Pfam" id="PF08516">
    <property type="entry name" value="ADAM_CR"/>
    <property type="match status" value="1"/>
</dbReference>
<keyword evidence="1" id="KW-0245">EGF-like domain</keyword>
<evidence type="ECO:0000256" key="1">
    <source>
        <dbReference type="PROSITE-ProRule" id="PRU00076"/>
    </source>
</evidence>
<organism evidence="5 6">
    <name type="scientific">Galeopterus variegatus</name>
    <name type="common">Malayan flying lemur</name>
    <name type="synonym">Cynocephalus variegatus</name>
    <dbReference type="NCBI Taxonomy" id="482537"/>
    <lineage>
        <taxon>Eukaryota</taxon>
        <taxon>Metazoa</taxon>
        <taxon>Chordata</taxon>
        <taxon>Craniata</taxon>
        <taxon>Vertebrata</taxon>
        <taxon>Euteleostomi</taxon>
        <taxon>Mammalia</taxon>
        <taxon>Eutheria</taxon>
        <taxon>Euarchontoglires</taxon>
        <taxon>Dermoptera</taxon>
        <taxon>Cynocephalidae</taxon>
        <taxon>Galeopterus</taxon>
    </lineage>
</organism>
<name>A0ABM0S2L2_GALVR</name>
<evidence type="ECO:0000256" key="2">
    <source>
        <dbReference type="SAM" id="MobiDB-lite"/>
    </source>
</evidence>
<dbReference type="GeneID" id="103604317"/>
<feature type="domain" description="EGF-like" evidence="4">
    <location>
        <begin position="161"/>
        <end position="193"/>
    </location>
</feature>
<proteinExistence type="predicted"/>
<gene>
    <name evidence="6" type="primary">ADAM19</name>
</gene>
<reference evidence="6" key="1">
    <citation type="submission" date="2025-08" db="UniProtKB">
        <authorList>
            <consortium name="RefSeq"/>
        </authorList>
    </citation>
    <scope>IDENTIFICATION</scope>
</reference>
<feature type="disulfide bond" evidence="1">
    <location>
        <begin position="165"/>
        <end position="175"/>
    </location>
</feature>
<evidence type="ECO:0000313" key="6">
    <source>
        <dbReference type="RefSeq" id="XP_008587103.1"/>
    </source>
</evidence>
<evidence type="ECO:0000313" key="5">
    <source>
        <dbReference type="Proteomes" id="UP000694923"/>
    </source>
</evidence>
<feature type="transmembrane region" description="Helical" evidence="3">
    <location>
        <begin position="214"/>
        <end position="235"/>
    </location>
</feature>
<evidence type="ECO:0000256" key="3">
    <source>
        <dbReference type="SAM" id="Phobius"/>
    </source>
</evidence>
<keyword evidence="6" id="KW-0378">Hydrolase</keyword>
<dbReference type="PANTHER" id="PTHR11905">
    <property type="entry name" value="ADAM A DISINTEGRIN AND METALLOPROTEASE DOMAIN"/>
    <property type="match status" value="1"/>
</dbReference>
<feature type="disulfide bond" evidence="1">
    <location>
        <begin position="183"/>
        <end position="192"/>
    </location>
</feature>
<keyword evidence="5" id="KW-1185">Reference proteome</keyword>
<dbReference type="PROSITE" id="PS50026">
    <property type="entry name" value="EGF_3"/>
    <property type="match status" value="1"/>
</dbReference>
<comment type="caution">
    <text evidence="1">Lacks conserved residue(s) required for the propagation of feature annotation.</text>
</comment>
<feature type="compositionally biased region" description="Polar residues" evidence="2">
    <location>
        <begin position="264"/>
        <end position="292"/>
    </location>
</feature>
<feature type="region of interest" description="Disordered" evidence="2">
    <location>
        <begin position="264"/>
        <end position="413"/>
    </location>
</feature>
<protein>
    <submittedName>
        <fullName evidence="6">Disintegrin and metalloproteinase domain-containing protein 19</fullName>
    </submittedName>
</protein>